<dbReference type="Proteomes" id="UP001642483">
    <property type="component" value="Unassembled WGS sequence"/>
</dbReference>
<keyword evidence="4" id="KW-1185">Reference proteome</keyword>
<feature type="compositionally biased region" description="Basic and acidic residues" evidence="1">
    <location>
        <begin position="658"/>
        <end position="669"/>
    </location>
</feature>
<feature type="compositionally biased region" description="Polar residues" evidence="1">
    <location>
        <begin position="268"/>
        <end position="278"/>
    </location>
</feature>
<feature type="compositionally biased region" description="Low complexity" evidence="1">
    <location>
        <begin position="280"/>
        <end position="289"/>
    </location>
</feature>
<feature type="region of interest" description="Disordered" evidence="1">
    <location>
        <begin position="632"/>
        <end position="674"/>
    </location>
</feature>
<evidence type="ECO:0000313" key="3">
    <source>
        <dbReference type="EMBL" id="CAK8680573.1"/>
    </source>
</evidence>
<dbReference type="PANTHER" id="PTHR19446">
    <property type="entry name" value="REVERSE TRANSCRIPTASES"/>
    <property type="match status" value="1"/>
</dbReference>
<proteinExistence type="predicted"/>
<organism evidence="3 4">
    <name type="scientific">Clavelina lepadiformis</name>
    <name type="common">Light-bulb sea squirt</name>
    <name type="synonym">Ascidia lepadiformis</name>
    <dbReference type="NCBI Taxonomy" id="159417"/>
    <lineage>
        <taxon>Eukaryota</taxon>
        <taxon>Metazoa</taxon>
        <taxon>Chordata</taxon>
        <taxon>Tunicata</taxon>
        <taxon>Ascidiacea</taxon>
        <taxon>Aplousobranchia</taxon>
        <taxon>Clavelinidae</taxon>
        <taxon>Clavelina</taxon>
    </lineage>
</organism>
<dbReference type="PROSITE" id="PS00028">
    <property type="entry name" value="ZINC_FINGER_C2H2_1"/>
    <property type="match status" value="2"/>
</dbReference>
<feature type="compositionally biased region" description="Low complexity" evidence="1">
    <location>
        <begin position="504"/>
        <end position="516"/>
    </location>
</feature>
<dbReference type="SUPFAM" id="SSF56672">
    <property type="entry name" value="DNA/RNA polymerases"/>
    <property type="match status" value="1"/>
</dbReference>
<dbReference type="InterPro" id="IPR013087">
    <property type="entry name" value="Znf_C2H2_type"/>
</dbReference>
<feature type="compositionally biased region" description="Low complexity" evidence="1">
    <location>
        <begin position="398"/>
        <end position="413"/>
    </location>
</feature>
<dbReference type="PROSITE" id="PS50878">
    <property type="entry name" value="RT_POL"/>
    <property type="match status" value="1"/>
</dbReference>
<feature type="compositionally biased region" description="Polar residues" evidence="1">
    <location>
        <begin position="517"/>
        <end position="526"/>
    </location>
</feature>
<feature type="compositionally biased region" description="Low complexity" evidence="1">
    <location>
        <begin position="354"/>
        <end position="364"/>
    </location>
</feature>
<reference evidence="3 4" key="1">
    <citation type="submission" date="2024-02" db="EMBL/GenBank/DDBJ databases">
        <authorList>
            <person name="Daric V."/>
            <person name="Darras S."/>
        </authorList>
    </citation>
    <scope>NUCLEOTIDE SEQUENCE [LARGE SCALE GENOMIC DNA]</scope>
</reference>
<feature type="region of interest" description="Disordered" evidence="1">
    <location>
        <begin position="343"/>
        <end position="365"/>
    </location>
</feature>
<dbReference type="EMBL" id="CAWYQH010000070">
    <property type="protein sequence ID" value="CAK8680573.1"/>
    <property type="molecule type" value="Genomic_DNA"/>
</dbReference>
<dbReference type="Pfam" id="PF00078">
    <property type="entry name" value="RVT_1"/>
    <property type="match status" value="1"/>
</dbReference>
<protein>
    <recommendedName>
        <fullName evidence="2">Reverse transcriptase domain-containing protein</fullName>
    </recommendedName>
</protein>
<feature type="region of interest" description="Disordered" evidence="1">
    <location>
        <begin position="383"/>
        <end position="481"/>
    </location>
</feature>
<feature type="domain" description="Reverse transcriptase" evidence="2">
    <location>
        <begin position="801"/>
        <end position="1070"/>
    </location>
</feature>
<evidence type="ECO:0000256" key="1">
    <source>
        <dbReference type="SAM" id="MobiDB-lite"/>
    </source>
</evidence>
<feature type="compositionally biased region" description="Basic and acidic residues" evidence="1">
    <location>
        <begin position="494"/>
        <end position="503"/>
    </location>
</feature>
<name>A0ABP0FLM3_CLALP</name>
<feature type="region of interest" description="Disordered" evidence="1">
    <location>
        <begin position="265"/>
        <end position="317"/>
    </location>
</feature>
<feature type="compositionally biased region" description="Basic and acidic residues" evidence="1">
    <location>
        <begin position="527"/>
        <end position="536"/>
    </location>
</feature>
<feature type="compositionally biased region" description="Polar residues" evidence="1">
    <location>
        <begin position="421"/>
        <end position="434"/>
    </location>
</feature>
<accession>A0ABP0FLM3</accession>
<dbReference type="CDD" id="cd01650">
    <property type="entry name" value="RT_nLTR_like"/>
    <property type="match status" value="1"/>
</dbReference>
<feature type="compositionally biased region" description="Low complexity" evidence="1">
    <location>
        <begin position="439"/>
        <end position="475"/>
    </location>
</feature>
<comment type="caution">
    <text evidence="3">The sequence shown here is derived from an EMBL/GenBank/DDBJ whole genome shotgun (WGS) entry which is preliminary data.</text>
</comment>
<sequence>MDTGTAANIFTVPTSTSLPRTARACLSPAPSGVEGKCISIFARYYGVGNLSFFCPIEGCDHSFATSPPLYKHLIKSHGFIGFSSSSVMFEYECNKCKQVLSGKTLHLISNHFKTCDRPDVTNEDVRCRFICPRCDTRWAHASSARAHFRNAHSESSMPTNSGLSYNSSLNSNDSILNIGQSDGKIAINVIYNGPESISSQLFCPKTTCRRHTAAFPSPQLLKRHVNNMHSMSLVFSPSCGNCAMSLPVSPTLLGIRSHFATCRKTMGSPPSSTINFAESTPRTRLQPQTQTPPPAISPINKPESEANSTSSPPSIRVSPLTAVQPFLRLQRLTPQQLALYGVQSTSADPKEASSRSSCNSTSDSLVHTLPSPAEVTYLSASSSSSAATIPSSPEVTYLSPDGSSSGPTLPSSPEVTYLSPDGSSSAPTIPSSPEVTYLSPDGSSSEPTTPSSPATSDLSSSESSPGVMYPSSSESSDTDLSAIVREQVSSYLAERERVERSVEHVPPTGTGSSPSSLDDNNSCPDRSTNRLTDRLTDSSSAPVGRAHGIAVANVHNNDEVTRSPRRLSRDQSVNQETDTVQYNAPNPVRLSPGESPSDSLRTILNCYHQGWSDLASLFADLELWTTAQSARKERRVSVPRFNRGAMARSQRKRRRGQRRGDDGRSETRPSARYRRGAALRSRFWKDMKGTVRTITEGCASERRCEIDPQAIERKFRSDLRSLEGSVRPAMPEWMQSQKYRVRDEVVDTPTLSDEAPITALEVEAVLRTLNVGSAPGPDGLTYGFWKDLDPRGKLLADLFEICRSRRTVPDSWRRSRVTLIPKSSEGDMNDLSNWRPISICCTLYKVYASVIARRIQRWAVDGGVVSPEQKGFVPTEGVYEHVFMLDSVVADAQMRRRPLVVSYLDIRNAFGSVRHECIADVLRHFDAPDYLVRIVTDMYARGSCAVRTKRGLTAQIPVERGVRQGCPMSGIIFDLVMEVLLRGVKTSTDGYRMPIANGRLTQVMAYADDVCLVTHDKAQMSRQLLVAERFSNWSGMVFNPRKCGSVAFTSTARGGRQRDNEPLRLHGEDVRVLGVNDIYKYLGCFTTGQTPRPHTPFLQTVKEKVRLLFTSFLTPHQKLVALKSIILPSLFFQLRLRPFTRGSLQDFDNTVRHCLKVAFRLPKRACREVFHASPEAGGLGVTSVVKEYDLLKIAQAFKMLTSPDERVATVASNSVAAYAKRFGRLSTVSANDKAAYLSGQKVGSSEVRPPGCRLAQTVWTQVRSASSRLGIRWVALPSGQLQLTDDGGFRVLPQNRRQLIRQLHHRTARWWRAQWASHPDQGKTVMAHSMYEASNAWIKRPSTLATQAYFFVLKARLNLLPTRGVYRRFSGGNHPRTCRRCGYDDETLPHVLNHCPAVWAEIKARHDSVMEEVLKHVPAWWHSGLSIDRTVREHSQAGGGALRPDVVLRIPGGPIVVSDFAVPFESGQNPLGEASARKVSKYDELCVNLHALTGRPVKALPYVVGSLGSQAEGNNTCLRALGLDRQTSNLVAKRSCALAIEGSLNIWQAWCAGIPEALRRS</sequence>
<dbReference type="InterPro" id="IPR000477">
    <property type="entry name" value="RT_dom"/>
</dbReference>
<dbReference type="InterPro" id="IPR043502">
    <property type="entry name" value="DNA/RNA_pol_sf"/>
</dbReference>
<evidence type="ECO:0000313" key="4">
    <source>
        <dbReference type="Proteomes" id="UP001642483"/>
    </source>
</evidence>
<evidence type="ECO:0000259" key="2">
    <source>
        <dbReference type="PROSITE" id="PS50878"/>
    </source>
</evidence>
<gene>
    <name evidence="3" type="ORF">CVLEPA_LOCUS10816</name>
</gene>
<dbReference type="SMART" id="SM00355">
    <property type="entry name" value="ZnF_C2H2"/>
    <property type="match status" value="4"/>
</dbReference>
<feature type="region of interest" description="Disordered" evidence="1">
    <location>
        <begin position="494"/>
        <end position="597"/>
    </location>
</feature>
<feature type="compositionally biased region" description="Polar residues" evidence="1">
    <location>
        <begin position="570"/>
        <end position="584"/>
    </location>
</feature>